<proteinExistence type="inferred from homology"/>
<dbReference type="InterPro" id="IPR036291">
    <property type="entry name" value="NAD(P)-bd_dom_sf"/>
</dbReference>
<dbReference type="Gene3D" id="3.40.50.720">
    <property type="entry name" value="NAD(P)-binding Rossmann-like Domain"/>
    <property type="match status" value="1"/>
</dbReference>
<evidence type="ECO:0000313" key="4">
    <source>
        <dbReference type="EMBL" id="GFO11052.1"/>
    </source>
</evidence>
<feature type="transmembrane region" description="Helical" evidence="2">
    <location>
        <begin position="266"/>
        <end position="288"/>
    </location>
</feature>
<protein>
    <submittedName>
        <fullName evidence="4">Saccharopine dehydrogenase-like oxidoreductase</fullName>
    </submittedName>
</protein>
<dbReference type="FunFam" id="3.40.50.720:FF:000178">
    <property type="entry name" value="Saccharopine dehydrogenase-like oxidoreductase"/>
    <property type="match status" value="1"/>
</dbReference>
<keyword evidence="2" id="KW-0472">Membrane</keyword>
<keyword evidence="2" id="KW-0812">Transmembrane</keyword>
<dbReference type="InterPro" id="IPR005097">
    <property type="entry name" value="Sacchrp_dh_NADP-bd"/>
</dbReference>
<evidence type="ECO:0000256" key="1">
    <source>
        <dbReference type="ARBA" id="ARBA00038048"/>
    </source>
</evidence>
<dbReference type="Pfam" id="PF03435">
    <property type="entry name" value="Sacchrp_dh_NADP"/>
    <property type="match status" value="1"/>
</dbReference>
<keyword evidence="2" id="KW-1133">Transmembrane helix</keyword>
<organism evidence="4 5">
    <name type="scientific">Plakobranchus ocellatus</name>
    <dbReference type="NCBI Taxonomy" id="259542"/>
    <lineage>
        <taxon>Eukaryota</taxon>
        <taxon>Metazoa</taxon>
        <taxon>Spiralia</taxon>
        <taxon>Lophotrochozoa</taxon>
        <taxon>Mollusca</taxon>
        <taxon>Gastropoda</taxon>
        <taxon>Heterobranchia</taxon>
        <taxon>Euthyneura</taxon>
        <taxon>Panpulmonata</taxon>
        <taxon>Sacoglossa</taxon>
        <taxon>Placobranchoidea</taxon>
        <taxon>Plakobranchidae</taxon>
        <taxon>Plakobranchus</taxon>
    </lineage>
</organism>
<comment type="similarity">
    <text evidence="1">Belongs to the saccharopine dehydrogenase family.</text>
</comment>
<comment type="caution">
    <text evidence="4">The sequence shown here is derived from an EMBL/GenBank/DDBJ whole genome shotgun (WGS) entry which is preliminary data.</text>
</comment>
<dbReference type="SUPFAM" id="SSF51735">
    <property type="entry name" value="NAD(P)-binding Rossmann-fold domains"/>
    <property type="match status" value="1"/>
</dbReference>
<dbReference type="Proteomes" id="UP000735302">
    <property type="component" value="Unassembled WGS sequence"/>
</dbReference>
<sequence>MASKKFDLVIFGATGFTGQYVVDEVSRVEQQITWAIAGRNMAKLQKVLQEASSRTGKNLEEIPIIIADTSSKPSLDDMAKQARVVLNCVGPYRFYGEPVVKACIEHGAHHLDISGEPQYLETMQLLYDKKAKENNVLVIGAAGFDSIPAEAGVMYLQDKFEKGRLTGIESYLSMQHGPQGVGINFATYESAVHGISHAKELISLRKSLYSEPMPKVENKLPKRPKLFFSEEVKKWCLPFMGSDKSVVYRTIRNHLASGVMKSPVEFFPYICLPSYFSAIKFILFGLIFNFMSQFSFGRWLLLKFPQLFTLGYVRKGGPTKAQINSTTFTMTFVGHGFDSTESTTASEKPNRQVTVRLTAPEPGYVTTSTCLVQCALIILKESGSMRHSSGVLTPGAAFFGTSLLQRLCQLNIKIETVSDSVDAKP</sequence>
<dbReference type="InterPro" id="IPR051276">
    <property type="entry name" value="Saccharopine_DH-like_oxidrdct"/>
</dbReference>
<gene>
    <name evidence="4" type="ORF">PoB_003755700</name>
</gene>
<name>A0AAV4AVN0_9GAST</name>
<dbReference type="AlphaFoldDB" id="A0AAV4AVN0"/>
<dbReference type="PANTHER" id="PTHR12286">
    <property type="entry name" value="SACCHAROPINE DEHYDROGENASE-LIKE OXIDOREDUCTASE"/>
    <property type="match status" value="1"/>
</dbReference>
<evidence type="ECO:0000256" key="2">
    <source>
        <dbReference type="SAM" id="Phobius"/>
    </source>
</evidence>
<dbReference type="GO" id="GO:0009247">
    <property type="term" value="P:glycolipid biosynthetic process"/>
    <property type="evidence" value="ECO:0007669"/>
    <property type="project" value="TreeGrafter"/>
</dbReference>
<dbReference type="GO" id="GO:0005739">
    <property type="term" value="C:mitochondrion"/>
    <property type="evidence" value="ECO:0007669"/>
    <property type="project" value="TreeGrafter"/>
</dbReference>
<reference evidence="4 5" key="1">
    <citation type="journal article" date="2021" name="Elife">
        <title>Chloroplast acquisition without the gene transfer in kleptoplastic sea slugs, Plakobranchus ocellatus.</title>
        <authorList>
            <person name="Maeda T."/>
            <person name="Takahashi S."/>
            <person name="Yoshida T."/>
            <person name="Shimamura S."/>
            <person name="Takaki Y."/>
            <person name="Nagai Y."/>
            <person name="Toyoda A."/>
            <person name="Suzuki Y."/>
            <person name="Arimoto A."/>
            <person name="Ishii H."/>
            <person name="Satoh N."/>
            <person name="Nishiyama T."/>
            <person name="Hasebe M."/>
            <person name="Maruyama T."/>
            <person name="Minagawa J."/>
            <person name="Obokata J."/>
            <person name="Shigenobu S."/>
        </authorList>
    </citation>
    <scope>NUCLEOTIDE SEQUENCE [LARGE SCALE GENOMIC DNA]</scope>
</reference>
<feature type="domain" description="Saccharopine dehydrogenase NADP binding" evidence="3">
    <location>
        <begin position="9"/>
        <end position="139"/>
    </location>
</feature>
<evidence type="ECO:0000313" key="5">
    <source>
        <dbReference type="Proteomes" id="UP000735302"/>
    </source>
</evidence>
<keyword evidence="5" id="KW-1185">Reference proteome</keyword>
<dbReference type="PANTHER" id="PTHR12286:SF5">
    <property type="entry name" value="SACCHAROPINE DEHYDROGENASE-LIKE OXIDOREDUCTASE"/>
    <property type="match status" value="1"/>
</dbReference>
<dbReference type="GO" id="GO:0005886">
    <property type="term" value="C:plasma membrane"/>
    <property type="evidence" value="ECO:0007669"/>
    <property type="project" value="TreeGrafter"/>
</dbReference>
<evidence type="ECO:0000259" key="3">
    <source>
        <dbReference type="Pfam" id="PF03435"/>
    </source>
</evidence>
<accession>A0AAV4AVN0</accession>
<dbReference type="EMBL" id="BLXT01004214">
    <property type="protein sequence ID" value="GFO11052.1"/>
    <property type="molecule type" value="Genomic_DNA"/>
</dbReference>
<dbReference type="GO" id="GO:0005811">
    <property type="term" value="C:lipid droplet"/>
    <property type="evidence" value="ECO:0007669"/>
    <property type="project" value="TreeGrafter"/>
</dbReference>